<dbReference type="AlphaFoldDB" id="A0A936F2N2"/>
<organism evidence="2 3">
    <name type="scientific">Candidatus Geothrix odensensis</name>
    <dbReference type="NCBI Taxonomy" id="2954440"/>
    <lineage>
        <taxon>Bacteria</taxon>
        <taxon>Pseudomonadati</taxon>
        <taxon>Acidobacteriota</taxon>
        <taxon>Holophagae</taxon>
        <taxon>Holophagales</taxon>
        <taxon>Holophagaceae</taxon>
        <taxon>Geothrix</taxon>
    </lineage>
</organism>
<dbReference type="EMBL" id="JADKCH010000009">
    <property type="protein sequence ID" value="MBK8572891.1"/>
    <property type="molecule type" value="Genomic_DNA"/>
</dbReference>
<feature type="region of interest" description="Disordered" evidence="1">
    <location>
        <begin position="86"/>
        <end position="120"/>
    </location>
</feature>
<evidence type="ECO:0008006" key="4">
    <source>
        <dbReference type="Google" id="ProtNLM"/>
    </source>
</evidence>
<gene>
    <name evidence="2" type="ORF">IPN91_09645</name>
</gene>
<evidence type="ECO:0000313" key="3">
    <source>
        <dbReference type="Proteomes" id="UP000709959"/>
    </source>
</evidence>
<evidence type="ECO:0000256" key="1">
    <source>
        <dbReference type="SAM" id="MobiDB-lite"/>
    </source>
</evidence>
<sequence>MTLTLGRTLKRASSSLMLVLALVYLAHAAWHSGLAEVAVHPSGATVVLELDPFVFAEGQSGDGVAGCHFFCNHGCPIPPVLDPPRLADVPPTRSYSAAPARSTRGAHPQPIKAPPRTLVA</sequence>
<evidence type="ECO:0000313" key="2">
    <source>
        <dbReference type="EMBL" id="MBK8572891.1"/>
    </source>
</evidence>
<protein>
    <recommendedName>
        <fullName evidence="4">DUF2946 domain-containing protein</fullName>
    </recommendedName>
</protein>
<name>A0A936F2N2_9BACT</name>
<comment type="caution">
    <text evidence="2">The sequence shown here is derived from an EMBL/GenBank/DDBJ whole genome shotgun (WGS) entry which is preliminary data.</text>
</comment>
<accession>A0A936F2N2</accession>
<dbReference type="Proteomes" id="UP000709959">
    <property type="component" value="Unassembled WGS sequence"/>
</dbReference>
<reference evidence="2 3" key="1">
    <citation type="submission" date="2020-10" db="EMBL/GenBank/DDBJ databases">
        <title>Connecting structure to function with the recovery of over 1000 high-quality activated sludge metagenome-assembled genomes encoding full-length rRNA genes using long-read sequencing.</title>
        <authorList>
            <person name="Singleton C.M."/>
            <person name="Petriglieri F."/>
            <person name="Kristensen J.M."/>
            <person name="Kirkegaard R.H."/>
            <person name="Michaelsen T.Y."/>
            <person name="Andersen M.H."/>
            <person name="Karst S.M."/>
            <person name="Dueholm M.S."/>
            <person name="Nielsen P.H."/>
            <person name="Albertsen M."/>
        </authorList>
    </citation>
    <scope>NUCLEOTIDE SEQUENCE [LARGE SCALE GENOMIC DNA]</scope>
    <source>
        <strain evidence="2">OdNE_18-Q3-R46-58_MAXAC.008</strain>
    </source>
</reference>
<proteinExistence type="predicted"/>